<dbReference type="OrthoDB" id="1807880at2"/>
<dbReference type="Proteomes" id="UP000184052">
    <property type="component" value="Unassembled WGS sequence"/>
</dbReference>
<organism evidence="1 2">
    <name type="scientific">Dethiosulfatibacter aminovorans DSM 17477</name>
    <dbReference type="NCBI Taxonomy" id="1121476"/>
    <lineage>
        <taxon>Bacteria</taxon>
        <taxon>Bacillati</taxon>
        <taxon>Bacillota</taxon>
        <taxon>Tissierellia</taxon>
        <taxon>Dethiosulfatibacter</taxon>
    </lineage>
</organism>
<dbReference type="InterPro" id="IPR054227">
    <property type="entry name" value="DUF6951"/>
</dbReference>
<accession>A0A1M6KZN2</accession>
<dbReference type="Pfam" id="PF22263">
    <property type="entry name" value="DUF6951"/>
    <property type="match status" value="1"/>
</dbReference>
<name>A0A1M6KZN2_9FIRM</name>
<reference evidence="1 2" key="1">
    <citation type="submission" date="2016-11" db="EMBL/GenBank/DDBJ databases">
        <authorList>
            <person name="Jaros S."/>
            <person name="Januszkiewicz K."/>
            <person name="Wedrychowicz H."/>
        </authorList>
    </citation>
    <scope>NUCLEOTIDE SEQUENCE [LARGE SCALE GENOMIC DNA]</scope>
    <source>
        <strain evidence="1 2">DSM 17477</strain>
    </source>
</reference>
<evidence type="ECO:0000313" key="2">
    <source>
        <dbReference type="Proteomes" id="UP000184052"/>
    </source>
</evidence>
<evidence type="ECO:0000313" key="1">
    <source>
        <dbReference type="EMBL" id="SHJ64410.1"/>
    </source>
</evidence>
<dbReference type="AlphaFoldDB" id="A0A1M6KZN2"/>
<protein>
    <submittedName>
        <fullName evidence="1">Uncharacterized protein</fullName>
    </submittedName>
</protein>
<keyword evidence="2" id="KW-1185">Reference proteome</keyword>
<proteinExistence type="predicted"/>
<dbReference type="EMBL" id="FQZL01000029">
    <property type="protein sequence ID" value="SHJ64410.1"/>
    <property type="molecule type" value="Genomic_DNA"/>
</dbReference>
<gene>
    <name evidence="1" type="ORF">SAMN02745751_03025</name>
</gene>
<dbReference type="STRING" id="1121476.SAMN02745751_03025"/>
<dbReference type="RefSeq" id="WP_073050406.1">
    <property type="nucleotide sequence ID" value="NZ_FQZL01000029.1"/>
</dbReference>
<sequence length="103" mass="10930">MAKIIVNPGICGLITEIEVEAVDGMNAEFKVESQCGHIRKLADDVPSVNGYEEVFKKYGEGAIAKAAAVHCSHAACPVPTAMLKGVEVACSLALPKEVEIKFE</sequence>